<name>A0A0A6P3R4_9GAMM</name>
<evidence type="ECO:0000313" key="2">
    <source>
        <dbReference type="Proteomes" id="UP000030428"/>
    </source>
</evidence>
<dbReference type="Proteomes" id="UP000030428">
    <property type="component" value="Unassembled WGS sequence"/>
</dbReference>
<gene>
    <name evidence="1" type="ORF">PN36_32200</name>
</gene>
<sequence>MNSEPTLTRIRNARRRISAKCGHDPYKLVEYYIELQKQYQDRLIPVDKPLYQRRGRIFSNQSKCLNLDFQD</sequence>
<dbReference type="AlphaFoldDB" id="A0A0A6P3R4"/>
<keyword evidence="2" id="KW-1185">Reference proteome</keyword>
<dbReference type="EMBL" id="JSZA02000276">
    <property type="protein sequence ID" value="KHD05403.1"/>
    <property type="molecule type" value="Genomic_DNA"/>
</dbReference>
<proteinExistence type="predicted"/>
<reference evidence="1 2" key="1">
    <citation type="journal article" date="2016" name="Front. Microbiol.">
        <title>Single-Cell (Meta-)Genomics of a Dimorphic Candidatus Thiomargarita nelsonii Reveals Genomic Plasticity.</title>
        <authorList>
            <person name="Flood B.E."/>
            <person name="Fliss P."/>
            <person name="Jones D.S."/>
            <person name="Dick G.J."/>
            <person name="Jain S."/>
            <person name="Kaster A.K."/>
            <person name="Winkel M."/>
            <person name="Mussmann M."/>
            <person name="Bailey J."/>
        </authorList>
    </citation>
    <scope>NUCLEOTIDE SEQUENCE [LARGE SCALE GENOMIC DNA]</scope>
    <source>
        <strain evidence="1">Hydrate Ridge</strain>
    </source>
</reference>
<protein>
    <submittedName>
        <fullName evidence="1">Uncharacterized protein</fullName>
    </submittedName>
</protein>
<evidence type="ECO:0000313" key="1">
    <source>
        <dbReference type="EMBL" id="KHD05403.1"/>
    </source>
</evidence>
<organism evidence="1 2">
    <name type="scientific">Candidatus Thiomargarita nelsonii</name>
    <dbReference type="NCBI Taxonomy" id="1003181"/>
    <lineage>
        <taxon>Bacteria</taxon>
        <taxon>Pseudomonadati</taxon>
        <taxon>Pseudomonadota</taxon>
        <taxon>Gammaproteobacteria</taxon>
        <taxon>Thiotrichales</taxon>
        <taxon>Thiotrichaceae</taxon>
        <taxon>Thiomargarita</taxon>
    </lineage>
</organism>
<accession>A0A0A6P3R4</accession>
<comment type="caution">
    <text evidence="1">The sequence shown here is derived from an EMBL/GenBank/DDBJ whole genome shotgun (WGS) entry which is preliminary data.</text>
</comment>